<feature type="domain" description="Response regulatory" evidence="4">
    <location>
        <begin position="3"/>
        <end position="118"/>
    </location>
</feature>
<keyword evidence="6" id="KW-1185">Reference proteome</keyword>
<gene>
    <name evidence="5" type="ORF">BROSI_A3808</name>
</gene>
<evidence type="ECO:0000313" key="5">
    <source>
        <dbReference type="EMBL" id="GAN35259.1"/>
    </source>
</evidence>
<protein>
    <submittedName>
        <fullName evidence="5">Protein contains FOG: CheY-like receiver</fullName>
    </submittedName>
</protein>
<keyword evidence="2" id="KW-0902">Two-component regulatory system</keyword>
<dbReference type="EMBL" id="BAFN01000001">
    <property type="protein sequence ID" value="GAN35259.1"/>
    <property type="molecule type" value="Genomic_DNA"/>
</dbReference>
<evidence type="ECO:0000259" key="4">
    <source>
        <dbReference type="PROSITE" id="PS50110"/>
    </source>
</evidence>
<dbReference type="Proteomes" id="UP000032309">
    <property type="component" value="Unassembled WGS sequence"/>
</dbReference>
<accession>A0ABQ0K2I0</accession>
<dbReference type="Pfam" id="PF00072">
    <property type="entry name" value="Response_reg"/>
    <property type="match status" value="1"/>
</dbReference>
<evidence type="ECO:0000313" key="6">
    <source>
        <dbReference type="Proteomes" id="UP000032309"/>
    </source>
</evidence>
<dbReference type="SUPFAM" id="SSF52172">
    <property type="entry name" value="CheY-like"/>
    <property type="match status" value="1"/>
</dbReference>
<dbReference type="InterPro" id="IPR011006">
    <property type="entry name" value="CheY-like_superfamily"/>
</dbReference>
<dbReference type="SMART" id="SM00448">
    <property type="entry name" value="REC"/>
    <property type="match status" value="1"/>
</dbReference>
<comment type="caution">
    <text evidence="5">The sequence shown here is derived from an EMBL/GenBank/DDBJ whole genome shotgun (WGS) entry which is preliminary data.</text>
</comment>
<name>A0ABQ0K2I0_9BACT</name>
<dbReference type="PANTHER" id="PTHR44591:SF14">
    <property type="entry name" value="PROTEIN PILG"/>
    <property type="match status" value="1"/>
</dbReference>
<dbReference type="RefSeq" id="WP_052565370.1">
    <property type="nucleotide sequence ID" value="NZ_BAFN01000001.1"/>
</dbReference>
<evidence type="ECO:0000256" key="3">
    <source>
        <dbReference type="PROSITE-ProRule" id="PRU00169"/>
    </source>
</evidence>
<organism evidence="5 6">
    <name type="scientific">Candidatus Brocadia sinica JPN1</name>
    <dbReference type="NCBI Taxonomy" id="1197129"/>
    <lineage>
        <taxon>Bacteria</taxon>
        <taxon>Pseudomonadati</taxon>
        <taxon>Planctomycetota</taxon>
        <taxon>Candidatus Brocadiia</taxon>
        <taxon>Candidatus Brocadiales</taxon>
        <taxon>Candidatus Brocadiaceae</taxon>
        <taxon>Candidatus Brocadia</taxon>
    </lineage>
</organism>
<dbReference type="PROSITE" id="PS50110">
    <property type="entry name" value="RESPONSE_REGULATORY"/>
    <property type="match status" value="1"/>
</dbReference>
<dbReference type="InterPro" id="IPR001789">
    <property type="entry name" value="Sig_transdc_resp-reg_receiver"/>
</dbReference>
<sequence>MAKILIVDDSALMRHTLQHIVEKACHEVVGLTGDGNEAVKLYKELKPDLVTMDILMGESDGIQTLAAIKKEDPGANVIMITALGWENKKEDALRLGAKGYIKKPFDAQEIRKEIERVVGKSQIETLRTILN</sequence>
<feature type="modified residue" description="4-aspartylphosphate" evidence="3">
    <location>
        <position position="53"/>
    </location>
</feature>
<evidence type="ECO:0000256" key="2">
    <source>
        <dbReference type="ARBA" id="ARBA00023012"/>
    </source>
</evidence>
<dbReference type="Gene3D" id="3.40.50.2300">
    <property type="match status" value="1"/>
</dbReference>
<dbReference type="PANTHER" id="PTHR44591">
    <property type="entry name" value="STRESS RESPONSE REGULATOR PROTEIN 1"/>
    <property type="match status" value="1"/>
</dbReference>
<dbReference type="InterPro" id="IPR050595">
    <property type="entry name" value="Bact_response_regulator"/>
</dbReference>
<proteinExistence type="predicted"/>
<reference evidence="6" key="1">
    <citation type="journal article" date="2015" name="Genome Announc.">
        <title>Draft Genome Sequence of an Anaerobic Ammonium-Oxidizing Bacterium, "Candidatus Brocadia sinica".</title>
        <authorList>
            <person name="Oshiki M."/>
            <person name="Shinyako-Hata K."/>
            <person name="Satoh H."/>
            <person name="Okabe S."/>
        </authorList>
    </citation>
    <scope>NUCLEOTIDE SEQUENCE [LARGE SCALE GENOMIC DNA]</scope>
    <source>
        <strain evidence="6">JPN1</strain>
    </source>
</reference>
<keyword evidence="1 3" id="KW-0597">Phosphoprotein</keyword>
<evidence type="ECO:0000256" key="1">
    <source>
        <dbReference type="ARBA" id="ARBA00022553"/>
    </source>
</evidence>